<dbReference type="KEGG" id="thyd:TTHT_1525"/>
<dbReference type="PROSITE" id="PS51832">
    <property type="entry name" value="HD_GYP"/>
    <property type="match status" value="1"/>
</dbReference>
<dbReference type="Proteomes" id="UP000595564">
    <property type="component" value="Chromosome"/>
</dbReference>
<sequence>MNNNFYEKLLTIWERLNSELDIDFVLTNAMSLLEEEIGAERSSIWEIDSDKNEIFFRILSGDESEKLKEIRLKMGEGVVGHTISEKKVIIINNVKQSPYWSKKVDSVSHFETKSILSVPLEYKGEVIGAIQLINKIKGDGFSKEDSEKVKMIAIPISTALVNAKMYNELKNIFFETSLALADAIEKRDYYTAGHTRRVMKYSVMIGERLGFSKEQLYWLSLSAILHDIGKIGIPDAILNKQAPLDSAEREIMKKHPVLGYEIVKKVEGLRKALDGILYHHETEDGSGYPEGLKNGEIPLFAKIISVCDTFDAMTTDRPYRKALSYQKAIEEIDKYSGKQFDPRVVEVFKTIINEKVMRELNEG</sequence>
<protein>
    <submittedName>
        <fullName evidence="2">Metal dependent phosphohydrolase</fullName>
    </submittedName>
</protein>
<evidence type="ECO:0000259" key="1">
    <source>
        <dbReference type="PROSITE" id="PS51832"/>
    </source>
</evidence>
<evidence type="ECO:0000313" key="3">
    <source>
        <dbReference type="Proteomes" id="UP000595564"/>
    </source>
</evidence>
<dbReference type="SMART" id="SM00471">
    <property type="entry name" value="HDc"/>
    <property type="match status" value="1"/>
</dbReference>
<dbReference type="AlphaFoldDB" id="A0A7R6Q054"/>
<dbReference type="InterPro" id="IPR003607">
    <property type="entry name" value="HD/PDEase_dom"/>
</dbReference>
<dbReference type="PANTHER" id="PTHR43155">
    <property type="entry name" value="CYCLIC DI-GMP PHOSPHODIESTERASE PA4108-RELATED"/>
    <property type="match status" value="1"/>
</dbReference>
<dbReference type="Pfam" id="PF01590">
    <property type="entry name" value="GAF"/>
    <property type="match status" value="1"/>
</dbReference>
<accession>A0A7R6Q054</accession>
<dbReference type="Gene3D" id="3.30.450.40">
    <property type="match status" value="1"/>
</dbReference>
<keyword evidence="3" id="KW-1185">Reference proteome</keyword>
<dbReference type="Gene3D" id="1.10.3210.10">
    <property type="entry name" value="Hypothetical protein af1432"/>
    <property type="match status" value="1"/>
</dbReference>
<dbReference type="SUPFAM" id="SSF109604">
    <property type="entry name" value="HD-domain/PDEase-like"/>
    <property type="match status" value="1"/>
</dbReference>
<dbReference type="Pfam" id="PF13487">
    <property type="entry name" value="HD_5"/>
    <property type="match status" value="1"/>
</dbReference>
<dbReference type="InterPro" id="IPR003018">
    <property type="entry name" value="GAF"/>
</dbReference>
<dbReference type="CDD" id="cd00077">
    <property type="entry name" value="HDc"/>
    <property type="match status" value="1"/>
</dbReference>
<dbReference type="SUPFAM" id="SSF55781">
    <property type="entry name" value="GAF domain-like"/>
    <property type="match status" value="1"/>
</dbReference>
<dbReference type="PANTHER" id="PTHR43155:SF2">
    <property type="entry name" value="CYCLIC DI-GMP PHOSPHODIESTERASE PA4108"/>
    <property type="match status" value="1"/>
</dbReference>
<dbReference type="RefSeq" id="WP_201327327.1">
    <property type="nucleotide sequence ID" value="NZ_AP017470.1"/>
</dbReference>
<feature type="domain" description="HD-GYP" evidence="1">
    <location>
        <begin position="169"/>
        <end position="363"/>
    </location>
</feature>
<evidence type="ECO:0000313" key="2">
    <source>
        <dbReference type="EMBL" id="BBB33028.1"/>
    </source>
</evidence>
<keyword evidence="2" id="KW-0378">Hydrolase</keyword>
<dbReference type="InterPro" id="IPR037522">
    <property type="entry name" value="HD_GYP_dom"/>
</dbReference>
<dbReference type="GO" id="GO:0016787">
    <property type="term" value="F:hydrolase activity"/>
    <property type="evidence" value="ECO:0007669"/>
    <property type="project" value="UniProtKB-KW"/>
</dbReference>
<organism evidence="2 3">
    <name type="scientific">Thermotomaculum hydrothermale</name>
    <dbReference type="NCBI Taxonomy" id="981385"/>
    <lineage>
        <taxon>Bacteria</taxon>
        <taxon>Pseudomonadati</taxon>
        <taxon>Acidobacteriota</taxon>
        <taxon>Holophagae</taxon>
        <taxon>Thermotomaculales</taxon>
        <taxon>Thermotomaculaceae</taxon>
        <taxon>Thermotomaculum</taxon>
    </lineage>
</organism>
<dbReference type="EMBL" id="AP017470">
    <property type="protein sequence ID" value="BBB33028.1"/>
    <property type="molecule type" value="Genomic_DNA"/>
</dbReference>
<dbReference type="InterPro" id="IPR029016">
    <property type="entry name" value="GAF-like_dom_sf"/>
</dbReference>
<reference evidence="2 3" key="1">
    <citation type="journal article" date="2012" name="Extremophiles">
        <title>Thermotomaculum hydrothermale gen. nov., sp. nov., a novel heterotrophic thermophile within the phylum Acidobacteria from a deep-sea hydrothermal vent chimney in the Southern Okinawa Trough.</title>
        <authorList>
            <person name="Izumi H."/>
            <person name="Nunoura T."/>
            <person name="Miyazaki M."/>
            <person name="Mino S."/>
            <person name="Toki T."/>
            <person name="Takai K."/>
            <person name="Sako Y."/>
            <person name="Sawabe T."/>
            <person name="Nakagawa S."/>
        </authorList>
    </citation>
    <scope>NUCLEOTIDE SEQUENCE [LARGE SCALE GENOMIC DNA]</scope>
    <source>
        <strain evidence="2 3">AC55</strain>
    </source>
</reference>
<name>A0A7R6Q054_9BACT</name>
<gene>
    <name evidence="2" type="ORF">TTHT_1525</name>
</gene>
<proteinExistence type="predicted"/>
<dbReference type="SMART" id="SM00065">
    <property type="entry name" value="GAF"/>
    <property type="match status" value="1"/>
</dbReference>